<dbReference type="EMBL" id="JAGPXC010000002">
    <property type="protein sequence ID" value="KAH6656716.1"/>
    <property type="molecule type" value="Genomic_DNA"/>
</dbReference>
<proteinExistence type="predicted"/>
<evidence type="ECO:0000313" key="2">
    <source>
        <dbReference type="Proteomes" id="UP000758603"/>
    </source>
</evidence>
<protein>
    <submittedName>
        <fullName evidence="1">Uncharacterized protein</fullName>
    </submittedName>
</protein>
<dbReference type="AlphaFoldDB" id="A0A9P8UR76"/>
<dbReference type="RefSeq" id="XP_045960950.1">
    <property type="nucleotide sequence ID" value="XM_046099461.1"/>
</dbReference>
<dbReference type="GeneID" id="70128353"/>
<keyword evidence="2" id="KW-1185">Reference proteome</keyword>
<dbReference type="Proteomes" id="UP000758603">
    <property type="component" value="Unassembled WGS sequence"/>
</dbReference>
<gene>
    <name evidence="1" type="ORF">BKA67DRAFT_531972</name>
</gene>
<evidence type="ECO:0000313" key="1">
    <source>
        <dbReference type="EMBL" id="KAH6656716.1"/>
    </source>
</evidence>
<name>A0A9P8UR76_9PEZI</name>
<sequence length="219" mass="24553">MDLRAVGKCMAPPFVSCERRNSRGFQVECNSASERNLQQTLSRVCMQWAVPRSGVSDHSRVHRVRVRSTCTVYHGKGEWATVLLIRADHHAQGVALIGARTWISQVPLIIRRFGGCTNFGKRLARDDLSLSRLSEVRHDSPWQVERKRERCIAKCTTAGPAGHSACIGENGAAINPPEQIDPDSARKVCLQPTTHRYDHRIMGRWAEGEGSDLPSWHHN</sequence>
<comment type="caution">
    <text evidence="1">The sequence shown here is derived from an EMBL/GenBank/DDBJ whole genome shotgun (WGS) entry which is preliminary data.</text>
</comment>
<reference evidence="1" key="1">
    <citation type="journal article" date="2021" name="Nat. Commun.">
        <title>Genetic determinants of endophytism in the Arabidopsis root mycobiome.</title>
        <authorList>
            <person name="Mesny F."/>
            <person name="Miyauchi S."/>
            <person name="Thiergart T."/>
            <person name="Pickel B."/>
            <person name="Atanasova L."/>
            <person name="Karlsson M."/>
            <person name="Huettel B."/>
            <person name="Barry K.W."/>
            <person name="Haridas S."/>
            <person name="Chen C."/>
            <person name="Bauer D."/>
            <person name="Andreopoulos W."/>
            <person name="Pangilinan J."/>
            <person name="LaButti K."/>
            <person name="Riley R."/>
            <person name="Lipzen A."/>
            <person name="Clum A."/>
            <person name="Drula E."/>
            <person name="Henrissat B."/>
            <person name="Kohler A."/>
            <person name="Grigoriev I.V."/>
            <person name="Martin F.M."/>
            <person name="Hacquard S."/>
        </authorList>
    </citation>
    <scope>NUCLEOTIDE SEQUENCE</scope>
    <source>
        <strain evidence="1">MPI-SDFR-AT-0073</strain>
    </source>
</reference>
<organism evidence="1 2">
    <name type="scientific">Truncatella angustata</name>
    <dbReference type="NCBI Taxonomy" id="152316"/>
    <lineage>
        <taxon>Eukaryota</taxon>
        <taxon>Fungi</taxon>
        <taxon>Dikarya</taxon>
        <taxon>Ascomycota</taxon>
        <taxon>Pezizomycotina</taxon>
        <taxon>Sordariomycetes</taxon>
        <taxon>Xylariomycetidae</taxon>
        <taxon>Amphisphaeriales</taxon>
        <taxon>Sporocadaceae</taxon>
        <taxon>Truncatella</taxon>
    </lineage>
</organism>
<accession>A0A9P8UR76</accession>